<dbReference type="OrthoDB" id="10497299at2759"/>
<feature type="region of interest" description="Disordered" evidence="1">
    <location>
        <begin position="336"/>
        <end position="483"/>
    </location>
</feature>
<dbReference type="AlphaFoldDB" id="A0A9W7L6Z8"/>
<evidence type="ECO:0000256" key="1">
    <source>
        <dbReference type="SAM" id="MobiDB-lite"/>
    </source>
</evidence>
<accession>A0A9W7L6Z8</accession>
<protein>
    <submittedName>
        <fullName evidence="2">Uncharacterized protein</fullName>
    </submittedName>
</protein>
<comment type="caution">
    <text evidence="2">The sequence shown here is derived from an EMBL/GenBank/DDBJ whole genome shotgun (WGS) entry which is preliminary data.</text>
</comment>
<feature type="region of interest" description="Disordered" evidence="1">
    <location>
        <begin position="124"/>
        <end position="177"/>
    </location>
</feature>
<feature type="region of interest" description="Disordered" evidence="1">
    <location>
        <begin position="543"/>
        <end position="568"/>
    </location>
</feature>
<reference evidence="3" key="1">
    <citation type="journal article" date="2023" name="Commun. Biol.">
        <title>Genome analysis of Parmales, the sister group of diatoms, reveals the evolutionary specialization of diatoms from phago-mixotrophs to photoautotrophs.</title>
        <authorList>
            <person name="Ban H."/>
            <person name="Sato S."/>
            <person name="Yoshikawa S."/>
            <person name="Yamada K."/>
            <person name="Nakamura Y."/>
            <person name="Ichinomiya M."/>
            <person name="Sato N."/>
            <person name="Blanc-Mathieu R."/>
            <person name="Endo H."/>
            <person name="Kuwata A."/>
            <person name="Ogata H."/>
        </authorList>
    </citation>
    <scope>NUCLEOTIDE SEQUENCE [LARGE SCALE GENOMIC DNA]</scope>
</reference>
<gene>
    <name evidence="2" type="ORF">TrCOL_g8257</name>
</gene>
<name>A0A9W7L6Z8_9STRA</name>
<feature type="compositionally biased region" description="Polar residues" evidence="1">
    <location>
        <begin position="373"/>
        <end position="387"/>
    </location>
</feature>
<feature type="compositionally biased region" description="Polar residues" evidence="1">
    <location>
        <begin position="83"/>
        <end position="100"/>
    </location>
</feature>
<feature type="compositionally biased region" description="Low complexity" evidence="1">
    <location>
        <begin position="388"/>
        <end position="410"/>
    </location>
</feature>
<organism evidence="2 3">
    <name type="scientific">Triparma columacea</name>
    <dbReference type="NCBI Taxonomy" id="722753"/>
    <lineage>
        <taxon>Eukaryota</taxon>
        <taxon>Sar</taxon>
        <taxon>Stramenopiles</taxon>
        <taxon>Ochrophyta</taxon>
        <taxon>Bolidophyceae</taxon>
        <taxon>Parmales</taxon>
        <taxon>Triparmaceae</taxon>
        <taxon>Triparma</taxon>
    </lineage>
</organism>
<evidence type="ECO:0000313" key="3">
    <source>
        <dbReference type="Proteomes" id="UP001165065"/>
    </source>
</evidence>
<evidence type="ECO:0000313" key="2">
    <source>
        <dbReference type="EMBL" id="GMI34715.1"/>
    </source>
</evidence>
<feature type="compositionally biased region" description="Basic and acidic residues" evidence="1">
    <location>
        <begin position="467"/>
        <end position="477"/>
    </location>
</feature>
<dbReference type="EMBL" id="BRYA01000046">
    <property type="protein sequence ID" value="GMI34715.1"/>
    <property type="molecule type" value="Genomic_DNA"/>
</dbReference>
<feature type="compositionally biased region" description="Acidic residues" evidence="1">
    <location>
        <begin position="679"/>
        <end position="707"/>
    </location>
</feature>
<feature type="compositionally biased region" description="Low complexity" evidence="1">
    <location>
        <begin position="418"/>
        <end position="431"/>
    </location>
</feature>
<keyword evidence="3" id="KW-1185">Reference proteome</keyword>
<dbReference type="Proteomes" id="UP001165065">
    <property type="component" value="Unassembled WGS sequence"/>
</dbReference>
<feature type="compositionally biased region" description="Low complexity" evidence="1">
    <location>
        <begin position="142"/>
        <end position="155"/>
    </location>
</feature>
<feature type="compositionally biased region" description="Basic and acidic residues" evidence="1">
    <location>
        <begin position="548"/>
        <end position="562"/>
    </location>
</feature>
<feature type="region of interest" description="Disordered" evidence="1">
    <location>
        <begin position="679"/>
        <end position="770"/>
    </location>
</feature>
<sequence length="926" mass="101983">MPRSSWSYREDSVYSRIIAIARGDEAVGGLDSGPSDAIGGGVHGGVKFGRTADLGLQKTSSGVTSGESSVGVKDSRVAYGSSLTGTTGALSPSPTNQFEQVSRPKPERNPFAAVAMNAFKAKLGAEGQSRSITSPKPPPQQPDGGSRPGSSSSPRAAKHITISPSEGGAAVASLSPSSPPPRLMALMASQVSKVIALNRARKKPATLSANALREIDKQKEHRNRVLQAQKVTDTLISRKTVEKWKRLREKNKMKTENPKYDGMALSLKLHTNVINLDAFLRNNERHRSLLKNVQAFTNNRESDRTKNYRKLRMRMRNERLKEQEYHMQELASTLRKPVALTGTGGKVGGVEKKRFSSTAPESKIRKSGRSHRPGSSNNRSPTPTNAARRSSTLRSRTSSNDSHSSDFPLSDSLKMKRPGSTASSRSASTPSAKRGRRREADWSDGGSHVSRVGEQEDLQLTNNAHTLHGDKEGDNGKYEGNSTSQHINHIVTSEANLMNMGYLDDEEFLRGTYTKYQEMGVKEMKKAIYDKIMAEIPPLVTKEDIDEEQKREGDPEARPFGREEEEEKNLMSLQHLERMLLKFKNAGVDVDKVIEDERRKNFELTHGGHIDTDKTNLDSPRLRRLRPHLSEGGGYYSESMLFPEQEENNETTRVATMADQYSSFIEKLSFKEKGEEELVFEGAEPMEEPPMEQWEEEEEEKEEDEEDKGNREEEDREEKSIEWAGRDGARTTTGFFQEDGFVAEDRSLTPTGGGEESEVDPLEEKSEEVLSTEVTSEAKALEPEPEAELAAKPAIELEVKDTTAIEAVKDAPLMEMKPDLAVNAVEAKPTIEPATKPLVELEAKNATTIEVTPIPAIELVPKPTDEAKPKVTIASAPDPSVETKPTPTFIPKMKKEAAPVNNSLLEGILVAEADGGTDIFGGIAIM</sequence>
<proteinExistence type="predicted"/>
<feature type="compositionally biased region" description="Basic and acidic residues" evidence="1">
    <location>
        <begin position="708"/>
        <end position="729"/>
    </location>
</feature>
<feature type="region of interest" description="Disordered" evidence="1">
    <location>
        <begin position="83"/>
        <end position="105"/>
    </location>
</feature>